<feature type="region of interest" description="Disordered" evidence="3">
    <location>
        <begin position="589"/>
        <end position="614"/>
    </location>
</feature>
<feature type="transmembrane region" description="Helical" evidence="4">
    <location>
        <begin position="686"/>
        <end position="709"/>
    </location>
</feature>
<evidence type="ECO:0000256" key="2">
    <source>
        <dbReference type="SAM" id="Coils"/>
    </source>
</evidence>
<feature type="coiled-coil region" evidence="2">
    <location>
        <begin position="164"/>
        <end position="198"/>
    </location>
</feature>
<dbReference type="SMART" id="SM00343">
    <property type="entry name" value="ZnF_C2HC"/>
    <property type="match status" value="2"/>
</dbReference>
<gene>
    <name evidence="6" type="ORF">GIB67_002301</name>
</gene>
<dbReference type="Proteomes" id="UP000541444">
    <property type="component" value="Unassembled WGS sequence"/>
</dbReference>
<dbReference type="InterPro" id="IPR036875">
    <property type="entry name" value="Znf_CCHC_sf"/>
</dbReference>
<dbReference type="SUPFAM" id="SSF57756">
    <property type="entry name" value="Retrovirus zinc finger-like domains"/>
    <property type="match status" value="1"/>
</dbReference>
<keyword evidence="1" id="KW-0863">Zinc-finger</keyword>
<dbReference type="InterPro" id="IPR046796">
    <property type="entry name" value="Transposase_32_dom"/>
</dbReference>
<dbReference type="GO" id="GO:0003676">
    <property type="term" value="F:nucleic acid binding"/>
    <property type="evidence" value="ECO:0007669"/>
    <property type="project" value="InterPro"/>
</dbReference>
<keyword evidence="4" id="KW-0812">Transmembrane</keyword>
<proteinExistence type="predicted"/>
<evidence type="ECO:0000259" key="5">
    <source>
        <dbReference type="PROSITE" id="PS50158"/>
    </source>
</evidence>
<dbReference type="Gene3D" id="4.10.60.10">
    <property type="entry name" value="Zinc finger, CCHC-type"/>
    <property type="match status" value="1"/>
</dbReference>
<dbReference type="GO" id="GO:0008270">
    <property type="term" value="F:zinc ion binding"/>
    <property type="evidence" value="ECO:0007669"/>
    <property type="project" value="UniProtKB-KW"/>
</dbReference>
<feature type="transmembrane region" description="Helical" evidence="4">
    <location>
        <begin position="535"/>
        <end position="555"/>
    </location>
</feature>
<protein>
    <recommendedName>
        <fullName evidence="5">CCHC-type domain-containing protein</fullName>
    </recommendedName>
</protein>
<name>A0A7J7KX04_9MAGN</name>
<feature type="domain" description="CCHC-type" evidence="5">
    <location>
        <begin position="29"/>
        <end position="44"/>
    </location>
</feature>
<dbReference type="Pfam" id="PF20167">
    <property type="entry name" value="Transposase_32"/>
    <property type="match status" value="1"/>
</dbReference>
<dbReference type="EMBL" id="JACGCM010002827">
    <property type="protein sequence ID" value="KAF6134900.1"/>
    <property type="molecule type" value="Genomic_DNA"/>
</dbReference>
<organism evidence="6 7">
    <name type="scientific">Kingdonia uniflora</name>
    <dbReference type="NCBI Taxonomy" id="39325"/>
    <lineage>
        <taxon>Eukaryota</taxon>
        <taxon>Viridiplantae</taxon>
        <taxon>Streptophyta</taxon>
        <taxon>Embryophyta</taxon>
        <taxon>Tracheophyta</taxon>
        <taxon>Spermatophyta</taxon>
        <taxon>Magnoliopsida</taxon>
        <taxon>Ranunculales</taxon>
        <taxon>Circaeasteraceae</taxon>
        <taxon>Kingdonia</taxon>
    </lineage>
</organism>
<comment type="caution">
    <text evidence="6">The sequence shown here is derived from an EMBL/GenBank/DDBJ whole genome shotgun (WGS) entry which is preliminary data.</text>
</comment>
<reference evidence="6 7" key="1">
    <citation type="journal article" date="2020" name="IScience">
        <title>Genome Sequencing of the Endangered Kingdonia uniflora (Circaeasteraceae, Ranunculales) Reveals Potential Mechanisms of Evolutionary Specialization.</title>
        <authorList>
            <person name="Sun Y."/>
            <person name="Deng T."/>
            <person name="Zhang A."/>
            <person name="Moore M.J."/>
            <person name="Landis J.B."/>
            <person name="Lin N."/>
            <person name="Zhang H."/>
            <person name="Zhang X."/>
            <person name="Huang J."/>
            <person name="Zhang X."/>
            <person name="Sun H."/>
            <person name="Wang H."/>
        </authorList>
    </citation>
    <scope>NUCLEOTIDE SEQUENCE [LARGE SCALE GENOMIC DNA]</scope>
    <source>
        <strain evidence="6">TB1705</strain>
        <tissue evidence="6">Leaf</tissue>
    </source>
</reference>
<keyword evidence="2" id="KW-0175">Coiled coil</keyword>
<keyword evidence="4" id="KW-0472">Membrane</keyword>
<evidence type="ECO:0000256" key="1">
    <source>
        <dbReference type="PROSITE-ProRule" id="PRU00047"/>
    </source>
</evidence>
<feature type="transmembrane region" description="Helical" evidence="4">
    <location>
        <begin position="337"/>
        <end position="358"/>
    </location>
</feature>
<accession>A0A7J7KX04</accession>
<dbReference type="OrthoDB" id="377534at2759"/>
<evidence type="ECO:0000256" key="3">
    <source>
        <dbReference type="SAM" id="MobiDB-lite"/>
    </source>
</evidence>
<evidence type="ECO:0000313" key="6">
    <source>
        <dbReference type="EMBL" id="KAF6134900.1"/>
    </source>
</evidence>
<keyword evidence="7" id="KW-1185">Reference proteome</keyword>
<keyword evidence="4" id="KW-1133">Transmembrane helix</keyword>
<dbReference type="PROSITE" id="PS50158">
    <property type="entry name" value="ZF_CCHC"/>
    <property type="match status" value="1"/>
</dbReference>
<feature type="transmembrane region" description="Helical" evidence="4">
    <location>
        <begin position="770"/>
        <end position="791"/>
    </location>
</feature>
<keyword evidence="1" id="KW-0862">Zinc</keyword>
<sequence>MNYKPRPHDRVKTYNWQTNSDTDLNQVECFKCHKFGHYAHSCPSKKSGINHKAMNICVTWDDSDDEHGNNEIHSQVVDNENFIAYLAFLTCGNSNFDVFELENSDENQSNQEQDEFDDPTLKDLYAQTLAKCMKLGKRNKVLKDQVDTLTCELQTKTECTSHEIEVLENEKQCLSDKVVFLEKEVNDVKEKMKSTLDKLRLAKLYIVLSQQKLEKFCHGAKNIDKMLCMGKTDSDKRGLGYDEPLPSTKTPQIIKFVKATAATSFSKHNMISTTHDHAQRISYSQIYYCSLCGRKGHIASYCRFVGPYQSYVNPFDGYRYNSITMSTNVKRENVSRWFIQSFCLAFVCVTIIVLSLMARVKRPQEDSSVPNPSNTKEVTLDRVELCAKYPDISIIFEIFDIYGWTGIMELKMPCYPRLVRLFYATLRVVQGTKINKTFRVTIDGTDFHIDSDDIQTAFGLGEPIISDVPPLEWPPVISEFPPKEVMEEELIVSGRKKGTYLKRKNVNPKFCLFHMVTHRNIILQLGNKNVLMGNMIYLVYLYAKGLSIDLVLIILHEMLATANPDHQTRPLPYSRHWEKSRKHMIPVSESEADRNAVHSGSAPTDLPGPSASASTRLVPQDLAALHSYIETHFTAMETLIQSQFQIFTDALGRLQTSIDALCSTVQEPPSSPPAPDRAEQSLMSSLLLFFLFLVVLIFLTVSDYAILTVNPSHELKNLRAIQDLDLRREIEARLCENAGLIARRLLGREMTMRGVYQVCWRHQNLRRWSIVRNLIILKHFVASVMFFSVVYNSLTQSKIQTLFSFFRTLGIDGVQLYTIIHFGGDIECSKIGSIVSYVGRSTKLTSLRAHSSYEDFVTLLEETSEIHREDWLSTTKDTSSGKGFPTTKVGGPLRHNSFPNLELEYKGYPETNGRGLDLCRFGPLVDDDDVPQSNEYFETLHTDVPPSNKPSIPQSNVQFLNELMLTNVPLSNEPMLTNVPLSIEPEPIIRQTEPSDTEWFTLIMSRVGIMLF</sequence>
<evidence type="ECO:0000313" key="7">
    <source>
        <dbReference type="Proteomes" id="UP000541444"/>
    </source>
</evidence>
<dbReference type="AlphaFoldDB" id="A0A7J7KX04"/>
<dbReference type="InterPro" id="IPR001878">
    <property type="entry name" value="Znf_CCHC"/>
</dbReference>
<evidence type="ECO:0000256" key="4">
    <source>
        <dbReference type="SAM" id="Phobius"/>
    </source>
</evidence>
<keyword evidence="1" id="KW-0479">Metal-binding</keyword>